<keyword evidence="3" id="KW-1185">Reference proteome</keyword>
<proteinExistence type="predicted"/>
<feature type="region of interest" description="Disordered" evidence="1">
    <location>
        <begin position="1"/>
        <end position="30"/>
    </location>
</feature>
<evidence type="ECO:0000313" key="3">
    <source>
        <dbReference type="Proteomes" id="UP001500751"/>
    </source>
</evidence>
<dbReference type="PANTHER" id="PTHR12526">
    <property type="entry name" value="GLYCOSYLTRANSFERASE"/>
    <property type="match status" value="1"/>
</dbReference>
<dbReference type="Proteomes" id="UP001500751">
    <property type="component" value="Unassembled WGS sequence"/>
</dbReference>
<evidence type="ECO:0000313" key="2">
    <source>
        <dbReference type="EMBL" id="GAA2018758.1"/>
    </source>
</evidence>
<gene>
    <name evidence="2" type="ORF">GCM10009839_13720</name>
</gene>
<comment type="caution">
    <text evidence="2">The sequence shown here is derived from an EMBL/GenBank/DDBJ whole genome shotgun (WGS) entry which is preliminary data.</text>
</comment>
<feature type="compositionally biased region" description="Polar residues" evidence="1">
    <location>
        <begin position="1"/>
        <end position="13"/>
    </location>
</feature>
<organism evidence="2 3">
    <name type="scientific">Catenulispora yoronensis</name>
    <dbReference type="NCBI Taxonomy" id="450799"/>
    <lineage>
        <taxon>Bacteria</taxon>
        <taxon>Bacillati</taxon>
        <taxon>Actinomycetota</taxon>
        <taxon>Actinomycetes</taxon>
        <taxon>Catenulisporales</taxon>
        <taxon>Catenulisporaceae</taxon>
        <taxon>Catenulispora</taxon>
    </lineage>
</organism>
<sequence>MNNDNTTTANNQPGKIGHCPDVSPEPSEAGKPKVLVVSDYAYASGGVEHMVSELLAGFTDGFECTLLTWLPDAVVPDGFRGVITLDYGDLRQAWPAMEAADVLLVQTSFNTRLLAGLAADFLTHRPKPALTVVHTSSHSRPEATYRDVQAAWLTRLLDASSSVVAVSTDVEKALRCMPTADGGDWQIVVIENAARLAAPPTRPKGRKTVSFIGRPMPQKGWDDFTRLAADLAHSGLEFAANTVHAAPDTPAPGIQLCHRLADEQMLDFLDGTDLLVAPYRFADGQPLAVLEALACGVPVIGYDTEGLGRLLRQHGQRLIPATYEALREAVSGWASGRISVKPPEPMTVRSWTQAVAEYAALVHDTLNDKTARVVDLFATAAGDPASHAVLASPGGLVQWKAPMDVISPHRSNTDDDSDSHGP</sequence>
<dbReference type="Gene3D" id="3.40.50.2000">
    <property type="entry name" value="Glycogen Phosphorylase B"/>
    <property type="match status" value="2"/>
</dbReference>
<accession>A0ABN2TSA4</accession>
<dbReference type="CDD" id="cd03801">
    <property type="entry name" value="GT4_PimA-like"/>
    <property type="match status" value="1"/>
</dbReference>
<evidence type="ECO:0000256" key="1">
    <source>
        <dbReference type="SAM" id="MobiDB-lite"/>
    </source>
</evidence>
<protein>
    <recommendedName>
        <fullName evidence="4">Glycosyltransferase</fullName>
    </recommendedName>
</protein>
<reference evidence="2 3" key="1">
    <citation type="journal article" date="2019" name="Int. J. Syst. Evol. Microbiol.">
        <title>The Global Catalogue of Microorganisms (GCM) 10K type strain sequencing project: providing services to taxonomists for standard genome sequencing and annotation.</title>
        <authorList>
            <consortium name="The Broad Institute Genomics Platform"/>
            <consortium name="The Broad Institute Genome Sequencing Center for Infectious Disease"/>
            <person name="Wu L."/>
            <person name="Ma J."/>
        </authorList>
    </citation>
    <scope>NUCLEOTIDE SEQUENCE [LARGE SCALE GENOMIC DNA]</scope>
    <source>
        <strain evidence="2 3">JCM 16014</strain>
    </source>
</reference>
<dbReference type="SUPFAM" id="SSF53756">
    <property type="entry name" value="UDP-Glycosyltransferase/glycogen phosphorylase"/>
    <property type="match status" value="1"/>
</dbReference>
<name>A0ABN2TSA4_9ACTN</name>
<evidence type="ECO:0008006" key="4">
    <source>
        <dbReference type="Google" id="ProtNLM"/>
    </source>
</evidence>
<dbReference type="Pfam" id="PF13692">
    <property type="entry name" value="Glyco_trans_1_4"/>
    <property type="match status" value="1"/>
</dbReference>
<dbReference type="EMBL" id="BAAAQN010000006">
    <property type="protein sequence ID" value="GAA2018758.1"/>
    <property type="molecule type" value="Genomic_DNA"/>
</dbReference>
<dbReference type="RefSeq" id="WP_344664649.1">
    <property type="nucleotide sequence ID" value="NZ_BAAAQN010000006.1"/>
</dbReference>